<feature type="domain" description="Cytochrome c" evidence="7">
    <location>
        <begin position="82"/>
        <end position="178"/>
    </location>
</feature>
<evidence type="ECO:0000256" key="6">
    <source>
        <dbReference type="SAM" id="SignalP"/>
    </source>
</evidence>
<dbReference type="RefSeq" id="WP_134488527.1">
    <property type="nucleotide sequence ID" value="NZ_CP139089.1"/>
</dbReference>
<protein>
    <submittedName>
        <fullName evidence="8">Putative cytochrome c-L protein, xoxG</fullName>
    </submittedName>
</protein>
<evidence type="ECO:0000256" key="3">
    <source>
        <dbReference type="ARBA" id="ARBA00023004"/>
    </source>
</evidence>
<organism evidence="8 9">
    <name type="scientific">Methylocella tundrae</name>
    <dbReference type="NCBI Taxonomy" id="227605"/>
    <lineage>
        <taxon>Bacteria</taxon>
        <taxon>Pseudomonadati</taxon>
        <taxon>Pseudomonadota</taxon>
        <taxon>Alphaproteobacteria</taxon>
        <taxon>Hyphomicrobiales</taxon>
        <taxon>Beijerinckiaceae</taxon>
        <taxon>Methylocella</taxon>
    </lineage>
</organism>
<dbReference type="EMBL" id="LR536450">
    <property type="protein sequence ID" value="VFU08528.1"/>
    <property type="molecule type" value="Genomic_DNA"/>
</dbReference>
<dbReference type="OrthoDB" id="9811281at2"/>
<dbReference type="SUPFAM" id="SSF46626">
    <property type="entry name" value="Cytochrome c"/>
    <property type="match status" value="1"/>
</dbReference>
<dbReference type="GO" id="GO:0020037">
    <property type="term" value="F:heme binding"/>
    <property type="evidence" value="ECO:0007669"/>
    <property type="project" value="InterPro"/>
</dbReference>
<dbReference type="GO" id="GO:0009055">
    <property type="term" value="F:electron transfer activity"/>
    <property type="evidence" value="ECO:0007669"/>
    <property type="project" value="InterPro"/>
</dbReference>
<evidence type="ECO:0000313" key="9">
    <source>
        <dbReference type="Proteomes" id="UP000294360"/>
    </source>
</evidence>
<feature type="compositionally biased region" description="Low complexity" evidence="5">
    <location>
        <begin position="38"/>
        <end position="55"/>
    </location>
</feature>
<feature type="chain" id="PRO_5020746954" evidence="6">
    <location>
        <begin position="22"/>
        <end position="187"/>
    </location>
</feature>
<keyword evidence="6" id="KW-0732">Signal</keyword>
<keyword evidence="1 4" id="KW-0349">Heme</keyword>
<evidence type="ECO:0000256" key="4">
    <source>
        <dbReference type="PROSITE-ProRule" id="PRU00433"/>
    </source>
</evidence>
<dbReference type="GO" id="GO:0046872">
    <property type="term" value="F:metal ion binding"/>
    <property type="evidence" value="ECO:0007669"/>
    <property type="project" value="UniProtKB-KW"/>
</dbReference>
<keyword evidence="3 4" id="KW-0408">Iron</keyword>
<dbReference type="PROSITE" id="PS51007">
    <property type="entry name" value="CYTC"/>
    <property type="match status" value="1"/>
</dbReference>
<dbReference type="AlphaFoldDB" id="A0A4U8YYC1"/>
<evidence type="ECO:0000313" key="8">
    <source>
        <dbReference type="EMBL" id="VFU08528.1"/>
    </source>
</evidence>
<feature type="region of interest" description="Disordered" evidence="5">
    <location>
        <begin position="23"/>
        <end position="61"/>
    </location>
</feature>
<evidence type="ECO:0000256" key="2">
    <source>
        <dbReference type="ARBA" id="ARBA00022723"/>
    </source>
</evidence>
<dbReference type="InterPro" id="IPR009056">
    <property type="entry name" value="Cyt_c-like_dom"/>
</dbReference>
<evidence type="ECO:0000259" key="7">
    <source>
        <dbReference type="PROSITE" id="PS51007"/>
    </source>
</evidence>
<evidence type="ECO:0000256" key="1">
    <source>
        <dbReference type="ARBA" id="ARBA00022617"/>
    </source>
</evidence>
<dbReference type="Pfam" id="PF00034">
    <property type="entry name" value="Cytochrom_C"/>
    <property type="match status" value="1"/>
</dbReference>
<reference evidence="8 9" key="1">
    <citation type="submission" date="2019-03" db="EMBL/GenBank/DDBJ databases">
        <authorList>
            <person name="Kox A.R. M."/>
        </authorList>
    </citation>
    <scope>NUCLEOTIDE SEQUENCE [LARGE SCALE GENOMIC DNA]</scope>
    <source>
        <strain evidence="8">MTUNDRAET4 annotated genome</strain>
    </source>
</reference>
<dbReference type="InterPro" id="IPR036909">
    <property type="entry name" value="Cyt_c-like_dom_sf"/>
</dbReference>
<keyword evidence="2 4" id="KW-0479">Metal-binding</keyword>
<dbReference type="Proteomes" id="UP000294360">
    <property type="component" value="Chromosome"/>
</dbReference>
<evidence type="ECO:0000256" key="5">
    <source>
        <dbReference type="SAM" id="MobiDB-lite"/>
    </source>
</evidence>
<dbReference type="Gene3D" id="1.10.760.10">
    <property type="entry name" value="Cytochrome c-like domain"/>
    <property type="match status" value="1"/>
</dbReference>
<sequence>MMRRALIIAAALMAVCGTVDADSSGGAPTGGPANQRQPSASDLSKSPSALLPKSPVTGKSPIDVVASGPLATINNPFTGQADKIEAGKAAFQGKGCPGCHGGNGGGGMCPPLTNDVWVYGSDDDTLFRLVTLGSEGLQKKGFVRIGMENIVGPMPPFGELIKSDEELFEILAYIRSLYKGAPNRINW</sequence>
<proteinExistence type="predicted"/>
<dbReference type="KEGG" id="mtun:MTUNDRAET4_1635"/>
<accession>A0A4U8YYC1</accession>
<name>A0A4U8YYC1_METTU</name>
<gene>
    <name evidence="8" type="primary">xoxG1</name>
    <name evidence="8" type="ORF">MTUNDRAET4_1635</name>
</gene>
<feature type="signal peptide" evidence="6">
    <location>
        <begin position="1"/>
        <end position="21"/>
    </location>
</feature>